<name>A0A0B2RID0_GLYSO</name>
<organism evidence="1">
    <name type="scientific">Glycine soja</name>
    <name type="common">Wild soybean</name>
    <dbReference type="NCBI Taxonomy" id="3848"/>
    <lineage>
        <taxon>Eukaryota</taxon>
        <taxon>Viridiplantae</taxon>
        <taxon>Streptophyta</taxon>
        <taxon>Embryophyta</taxon>
        <taxon>Tracheophyta</taxon>
        <taxon>Spermatophyta</taxon>
        <taxon>Magnoliopsida</taxon>
        <taxon>eudicotyledons</taxon>
        <taxon>Gunneridae</taxon>
        <taxon>Pentapetalae</taxon>
        <taxon>rosids</taxon>
        <taxon>fabids</taxon>
        <taxon>Fabales</taxon>
        <taxon>Fabaceae</taxon>
        <taxon>Papilionoideae</taxon>
        <taxon>50 kb inversion clade</taxon>
        <taxon>NPAAA clade</taxon>
        <taxon>indigoferoid/millettioid clade</taxon>
        <taxon>Phaseoleae</taxon>
        <taxon>Glycine</taxon>
        <taxon>Glycine subgen. Soja</taxon>
    </lineage>
</organism>
<dbReference type="Proteomes" id="UP000053555">
    <property type="component" value="Unassembled WGS sequence"/>
</dbReference>
<dbReference type="InterPro" id="IPR027417">
    <property type="entry name" value="P-loop_NTPase"/>
</dbReference>
<dbReference type="SUPFAM" id="SSF52540">
    <property type="entry name" value="P-loop containing nucleoside triphosphate hydrolases"/>
    <property type="match status" value="1"/>
</dbReference>
<dbReference type="InterPro" id="IPR036961">
    <property type="entry name" value="Kinesin_motor_dom_sf"/>
</dbReference>
<dbReference type="EMBL" id="KN651018">
    <property type="protein sequence ID" value="KHN31572.1"/>
    <property type="molecule type" value="Genomic_DNA"/>
</dbReference>
<evidence type="ECO:0008006" key="2">
    <source>
        <dbReference type="Google" id="ProtNLM"/>
    </source>
</evidence>
<sequence length="204" mass="22989">MTSSRCHSESVYYSYGNPLPMEFGMDEEVITEPVDSSRVRDSILVTIRFRSLSERECHRGDEIAWYADGDKIVRNEYNPATAYAFDRVFGPHTNSNEVYEVAAKPVVKAAMESFWETNILLVSYHWLSKMFSALSKSLSRSVIIVVGFCFSKFFLILFSDVLESPACLALECGIQTVINELKNNLTFDSNVKASACLVKCSLLC</sequence>
<gene>
    <name evidence="1" type="ORF">glysoja_043101</name>
</gene>
<dbReference type="GO" id="GO:0007018">
    <property type="term" value="P:microtubule-based movement"/>
    <property type="evidence" value="ECO:0007669"/>
    <property type="project" value="InterPro"/>
</dbReference>
<protein>
    <recommendedName>
        <fullName evidence="2">Kinesin motor domain-containing protein</fullName>
    </recommendedName>
</protein>
<dbReference type="Gene3D" id="3.40.850.10">
    <property type="entry name" value="Kinesin motor domain"/>
    <property type="match status" value="1"/>
</dbReference>
<accession>A0A0B2RID0</accession>
<dbReference type="PANTHER" id="PTHR47968:SF35">
    <property type="entry name" value="KINESIN-LIKE PROTEIN KIN-7D, MITOCHONDRIAL ISOFORM X1"/>
    <property type="match status" value="1"/>
</dbReference>
<dbReference type="GO" id="GO:0003777">
    <property type="term" value="F:microtubule motor activity"/>
    <property type="evidence" value="ECO:0007669"/>
    <property type="project" value="InterPro"/>
</dbReference>
<proteinExistence type="predicted"/>
<evidence type="ECO:0000313" key="1">
    <source>
        <dbReference type="EMBL" id="KHN31572.1"/>
    </source>
</evidence>
<dbReference type="InterPro" id="IPR027640">
    <property type="entry name" value="Kinesin-like_fam"/>
</dbReference>
<reference evidence="1" key="1">
    <citation type="submission" date="2014-07" db="EMBL/GenBank/DDBJ databases">
        <title>Identification of a novel salt tolerance gene in wild soybean by whole-genome sequencing.</title>
        <authorList>
            <person name="Lam H.-M."/>
            <person name="Qi X."/>
            <person name="Li M.-W."/>
            <person name="Liu X."/>
            <person name="Xie M."/>
            <person name="Ni M."/>
            <person name="Xu X."/>
        </authorList>
    </citation>
    <scope>NUCLEOTIDE SEQUENCE [LARGE SCALE GENOMIC DNA]</scope>
    <source>
        <tissue evidence="1">Root</tissue>
    </source>
</reference>
<dbReference type="PANTHER" id="PTHR47968">
    <property type="entry name" value="CENTROMERE PROTEIN E"/>
    <property type="match status" value="1"/>
</dbReference>
<dbReference type="AlphaFoldDB" id="A0A0B2RID0"/>